<dbReference type="EMBL" id="CP048620">
    <property type="protein sequence ID" value="QPJ65396.1"/>
    <property type="molecule type" value="Genomic_DNA"/>
</dbReference>
<dbReference type="Proteomes" id="UP000594464">
    <property type="component" value="Chromosome"/>
</dbReference>
<evidence type="ECO:0000313" key="2">
    <source>
        <dbReference type="Proteomes" id="UP000594464"/>
    </source>
</evidence>
<protein>
    <submittedName>
        <fullName evidence="1">Uncharacterized protein</fullName>
    </submittedName>
</protein>
<dbReference type="AlphaFoldDB" id="A0A7T0C2Q4"/>
<dbReference type="KEGG" id="nva:G3M78_08325"/>
<organism evidence="1 2">
    <name type="scientific">Candidatus Nitrohelix vancouverensis</name>
    <dbReference type="NCBI Taxonomy" id="2705534"/>
    <lineage>
        <taxon>Bacteria</taxon>
        <taxon>Pseudomonadati</taxon>
        <taxon>Nitrospinota/Tectimicrobiota group</taxon>
        <taxon>Nitrospinota</taxon>
        <taxon>Nitrospinia</taxon>
        <taxon>Nitrospinales</taxon>
        <taxon>Nitrospinaceae</taxon>
        <taxon>Candidatus Nitrohelix</taxon>
    </lineage>
</organism>
<sequence length="55" mass="6054">MYQVKVFDRSGNLKKVISVKALNKRSDKLIESPSLFKKNRGAAKAADKTTEGKAS</sequence>
<accession>A0A7T0C2Q4</accession>
<proteinExistence type="predicted"/>
<name>A0A7T0C2Q4_9BACT</name>
<reference evidence="2" key="1">
    <citation type="submission" date="2020-02" db="EMBL/GenBank/DDBJ databases">
        <title>Genomic and physiological characterization of two novel Nitrospinaceae genera.</title>
        <authorList>
            <person name="Mueller A.J."/>
            <person name="Jung M.-Y."/>
            <person name="Strachan C.R."/>
            <person name="Herbold C.W."/>
            <person name="Kirkegaard R.H."/>
            <person name="Daims H."/>
        </authorList>
    </citation>
    <scope>NUCLEOTIDE SEQUENCE [LARGE SCALE GENOMIC DNA]</scope>
</reference>
<evidence type="ECO:0000313" key="1">
    <source>
        <dbReference type="EMBL" id="QPJ65396.1"/>
    </source>
</evidence>
<gene>
    <name evidence="1" type="ORF">G3M78_08325</name>
</gene>